<dbReference type="InterPro" id="IPR000863">
    <property type="entry name" value="Sulfotransferase_dom"/>
</dbReference>
<dbReference type="SUPFAM" id="SSF52540">
    <property type="entry name" value="P-loop containing nucleoside triphosphate hydrolases"/>
    <property type="match status" value="1"/>
</dbReference>
<feature type="domain" description="Sulfotransferase" evidence="1">
    <location>
        <begin position="118"/>
        <end position="293"/>
    </location>
</feature>
<dbReference type="InterPro" id="IPR027417">
    <property type="entry name" value="P-loop_NTPase"/>
</dbReference>
<keyword evidence="2" id="KW-0808">Transferase</keyword>
<evidence type="ECO:0000313" key="3">
    <source>
        <dbReference type="Proteomes" id="UP000317176"/>
    </source>
</evidence>
<dbReference type="AlphaFoldDB" id="A0A562KU49"/>
<dbReference type="GO" id="GO:0008146">
    <property type="term" value="F:sulfotransferase activity"/>
    <property type="evidence" value="ECO:0007669"/>
    <property type="project" value="InterPro"/>
</dbReference>
<protein>
    <submittedName>
        <fullName evidence="2">Sulfotransferase domain-containing protein</fullName>
    </submittedName>
</protein>
<evidence type="ECO:0000313" key="2">
    <source>
        <dbReference type="EMBL" id="TWH98815.1"/>
    </source>
</evidence>
<evidence type="ECO:0000259" key="1">
    <source>
        <dbReference type="Pfam" id="PF00685"/>
    </source>
</evidence>
<gene>
    <name evidence="2" type="ORF">IQ17_05672</name>
</gene>
<dbReference type="RefSeq" id="WP_145640632.1">
    <property type="nucleotide sequence ID" value="NZ_CP088014.1"/>
</dbReference>
<name>A0A562KU49_9BRAD</name>
<comment type="caution">
    <text evidence="2">The sequence shown here is derived from an EMBL/GenBank/DDBJ whole genome shotgun (WGS) entry which is preliminary data.</text>
</comment>
<sequence>MRPLVVGAPRSGFALLSSVISQLLPMDPLRYGIKQRLVNTAVRQAQHYISTAIEAAFAAAGVGDRLIYNGNFKTVAGGPKWLKADDPSRACFRKYLGVKGMGDFILVIAHPAEVLETDAIVHSHSHPRLWTELAQYHDFRKFASVRNPIGIINSSLFSLNALASEYIQRYVDPRDDNDEMRQNLALFKFTNLDFFAGIVRHYKGYFDEFLPVADRFHVTRWEDLIDRSAETIQRVARQAGLVIEADHAGQIWQRLDHINLTGHHEHNYRRGKGLVGDWKNWMTNAHLEIIREHGLEDAMQVFGYGRIEPLDEARYTPFQRRVAELVSRGKVFEDHADLDLFGFAFNKSNIDASAFAFRRYGWRVHSTVERSGFSDEGIVMAVWEAAETAAGELNAVLDHLLAGDYSSEARATASVEAAIAASAAMAKRMPRATAAMVNELQVMVRQAFADGSAEVLEVDRSVPPLLIRSWNEYNIVSHRGQFSAIPQAVGPIDLTDRDPHSIPGSIVRDSYESLRIALSDGVAN</sequence>
<organism evidence="2 3">
    <name type="scientific">Bradyrhizobium daqingense</name>
    <dbReference type="NCBI Taxonomy" id="993502"/>
    <lineage>
        <taxon>Bacteria</taxon>
        <taxon>Pseudomonadati</taxon>
        <taxon>Pseudomonadota</taxon>
        <taxon>Alphaproteobacteria</taxon>
        <taxon>Hyphomicrobiales</taxon>
        <taxon>Nitrobacteraceae</taxon>
        <taxon>Bradyrhizobium</taxon>
    </lineage>
</organism>
<accession>A0A562KU49</accession>
<dbReference type="OrthoDB" id="9804504at2"/>
<dbReference type="Pfam" id="PF00685">
    <property type="entry name" value="Sulfotransfer_1"/>
    <property type="match status" value="1"/>
</dbReference>
<proteinExistence type="predicted"/>
<dbReference type="Gene3D" id="3.40.50.300">
    <property type="entry name" value="P-loop containing nucleotide triphosphate hydrolases"/>
    <property type="match status" value="1"/>
</dbReference>
<reference evidence="2 3" key="1">
    <citation type="journal article" date="2015" name="Stand. Genomic Sci.">
        <title>Genomic Encyclopedia of Bacterial and Archaeal Type Strains, Phase III: the genomes of soil and plant-associated and newly described type strains.</title>
        <authorList>
            <person name="Whitman W.B."/>
            <person name="Woyke T."/>
            <person name="Klenk H.P."/>
            <person name="Zhou Y."/>
            <person name="Lilburn T.G."/>
            <person name="Beck B.J."/>
            <person name="De Vos P."/>
            <person name="Vandamme P."/>
            <person name="Eisen J.A."/>
            <person name="Garrity G."/>
            <person name="Hugenholtz P."/>
            <person name="Kyrpides N.C."/>
        </authorList>
    </citation>
    <scope>NUCLEOTIDE SEQUENCE [LARGE SCALE GENOMIC DNA]</scope>
    <source>
        <strain evidence="2 3">CGMCC 1.10947</strain>
    </source>
</reference>
<dbReference type="EMBL" id="VLKL01000020">
    <property type="protein sequence ID" value="TWH98815.1"/>
    <property type="molecule type" value="Genomic_DNA"/>
</dbReference>
<keyword evidence="3" id="KW-1185">Reference proteome</keyword>
<dbReference type="Proteomes" id="UP000317176">
    <property type="component" value="Unassembled WGS sequence"/>
</dbReference>